<feature type="compositionally biased region" description="Basic and acidic residues" evidence="1">
    <location>
        <begin position="11"/>
        <end position="23"/>
    </location>
</feature>
<keyword evidence="3" id="KW-1185">Reference proteome</keyword>
<dbReference type="Proteomes" id="UP000826195">
    <property type="component" value="Unassembled WGS sequence"/>
</dbReference>
<comment type="caution">
    <text evidence="2">The sequence shown here is derived from an EMBL/GenBank/DDBJ whole genome shotgun (WGS) entry which is preliminary data.</text>
</comment>
<evidence type="ECO:0000313" key="3">
    <source>
        <dbReference type="Proteomes" id="UP000826195"/>
    </source>
</evidence>
<evidence type="ECO:0000256" key="1">
    <source>
        <dbReference type="SAM" id="MobiDB-lite"/>
    </source>
</evidence>
<dbReference type="AlphaFoldDB" id="A0AAV7J5H1"/>
<reference evidence="2 3" key="1">
    <citation type="journal article" date="2021" name="J. Hered.">
        <title>A chromosome-level genome assembly of the parasitoid wasp, Cotesia glomerata (Hymenoptera: Braconidae).</title>
        <authorList>
            <person name="Pinto B.J."/>
            <person name="Weis J.J."/>
            <person name="Gamble T."/>
            <person name="Ode P.J."/>
            <person name="Paul R."/>
            <person name="Zaspel J.M."/>
        </authorList>
    </citation>
    <scope>NUCLEOTIDE SEQUENCE [LARGE SCALE GENOMIC DNA]</scope>
    <source>
        <strain evidence="2">CgM1</strain>
    </source>
</reference>
<dbReference type="EMBL" id="JAHXZJ010000002">
    <property type="protein sequence ID" value="KAH0564625.1"/>
    <property type="molecule type" value="Genomic_DNA"/>
</dbReference>
<name>A0AAV7J5H1_COTGL</name>
<evidence type="ECO:0000313" key="2">
    <source>
        <dbReference type="EMBL" id="KAH0564625.1"/>
    </source>
</evidence>
<gene>
    <name evidence="2" type="ORF">KQX54_013185</name>
</gene>
<protein>
    <submittedName>
        <fullName evidence="2">Uncharacterized protein</fullName>
    </submittedName>
</protein>
<organism evidence="2 3">
    <name type="scientific">Cotesia glomerata</name>
    <name type="common">Lepidopteran parasitic wasp</name>
    <name type="synonym">Apanteles glomeratus</name>
    <dbReference type="NCBI Taxonomy" id="32391"/>
    <lineage>
        <taxon>Eukaryota</taxon>
        <taxon>Metazoa</taxon>
        <taxon>Ecdysozoa</taxon>
        <taxon>Arthropoda</taxon>
        <taxon>Hexapoda</taxon>
        <taxon>Insecta</taxon>
        <taxon>Pterygota</taxon>
        <taxon>Neoptera</taxon>
        <taxon>Endopterygota</taxon>
        <taxon>Hymenoptera</taxon>
        <taxon>Apocrita</taxon>
        <taxon>Ichneumonoidea</taxon>
        <taxon>Braconidae</taxon>
        <taxon>Microgastrinae</taxon>
        <taxon>Cotesia</taxon>
    </lineage>
</organism>
<accession>A0AAV7J5H1</accession>
<feature type="region of interest" description="Disordered" evidence="1">
    <location>
        <begin position="11"/>
        <end position="38"/>
    </location>
</feature>
<sequence length="72" mass="7868">MNVKAKHIVEDIGRKSKTEHEGMKVLSTRRPISQPSSPSVSPVFPALFQLATNPEGVYVLMTLSSSKIDDVS</sequence>
<proteinExistence type="predicted"/>